<proteinExistence type="predicted"/>
<dbReference type="Proteomes" id="UP000663879">
    <property type="component" value="Unassembled WGS sequence"/>
</dbReference>
<reference evidence="2" key="1">
    <citation type="submission" date="2021-02" db="EMBL/GenBank/DDBJ databases">
        <authorList>
            <person name="Nowell W R."/>
        </authorList>
    </citation>
    <scope>NUCLEOTIDE SEQUENCE</scope>
    <source>
        <strain evidence="2">Ploen Becks lab</strain>
    </source>
</reference>
<organism evidence="2 3">
    <name type="scientific">Brachionus calyciflorus</name>
    <dbReference type="NCBI Taxonomy" id="104777"/>
    <lineage>
        <taxon>Eukaryota</taxon>
        <taxon>Metazoa</taxon>
        <taxon>Spiralia</taxon>
        <taxon>Gnathifera</taxon>
        <taxon>Rotifera</taxon>
        <taxon>Eurotatoria</taxon>
        <taxon>Monogononta</taxon>
        <taxon>Pseudotrocha</taxon>
        <taxon>Ploima</taxon>
        <taxon>Brachionidae</taxon>
        <taxon>Brachionus</taxon>
    </lineage>
</organism>
<gene>
    <name evidence="2" type="ORF">OXX778_LOCUS18839</name>
</gene>
<accession>A0A814KHW8</accession>
<name>A0A814KHW8_9BILA</name>
<protein>
    <submittedName>
        <fullName evidence="2">Uncharacterized protein</fullName>
    </submittedName>
</protein>
<evidence type="ECO:0000256" key="1">
    <source>
        <dbReference type="SAM" id="MobiDB-lite"/>
    </source>
</evidence>
<dbReference type="AlphaFoldDB" id="A0A814KHW8"/>
<dbReference type="EMBL" id="CAJNOC010005398">
    <property type="protein sequence ID" value="CAF1051283.1"/>
    <property type="molecule type" value="Genomic_DNA"/>
</dbReference>
<evidence type="ECO:0000313" key="2">
    <source>
        <dbReference type="EMBL" id="CAF1051283.1"/>
    </source>
</evidence>
<sequence length="72" mass="7936">MTLRQESAEVSFESTVNVAEVISKAKSKTAQTPKKLDNLSMDDCPVRCNDMSPFSGVARSPKHPVILSRQDK</sequence>
<comment type="caution">
    <text evidence="2">The sequence shown here is derived from an EMBL/GenBank/DDBJ whole genome shotgun (WGS) entry which is preliminary data.</text>
</comment>
<keyword evidence="3" id="KW-1185">Reference proteome</keyword>
<evidence type="ECO:0000313" key="3">
    <source>
        <dbReference type="Proteomes" id="UP000663879"/>
    </source>
</evidence>
<feature type="region of interest" description="Disordered" evidence="1">
    <location>
        <begin position="52"/>
        <end position="72"/>
    </location>
</feature>